<evidence type="ECO:0000256" key="2">
    <source>
        <dbReference type="ARBA" id="ARBA00011955"/>
    </source>
</evidence>
<evidence type="ECO:0000256" key="4">
    <source>
        <dbReference type="ARBA" id="ARBA00022630"/>
    </source>
</evidence>
<comment type="cofactor">
    <cofactor evidence="1">
        <name>Mg(2+)</name>
        <dbReference type="ChEBI" id="CHEBI:18420"/>
    </cofactor>
</comment>
<dbReference type="AlphaFoldDB" id="A0A4S4FMC8"/>
<dbReference type="SUPFAM" id="SSF143631">
    <property type="entry name" value="ApbE-like"/>
    <property type="match status" value="1"/>
</dbReference>
<dbReference type="Proteomes" id="UP000307380">
    <property type="component" value="Unassembled WGS sequence"/>
</dbReference>
<evidence type="ECO:0000313" key="12">
    <source>
        <dbReference type="EMBL" id="THG31381.1"/>
    </source>
</evidence>
<reference evidence="12 13" key="1">
    <citation type="submission" date="2019-04" db="EMBL/GenBank/DDBJ databases">
        <authorList>
            <person name="Jiang L."/>
        </authorList>
    </citation>
    <scope>NUCLEOTIDE SEQUENCE [LARGE SCALE GENOMIC DNA]</scope>
    <source>
        <strain evidence="12 13">YIM 131861</strain>
    </source>
</reference>
<dbReference type="Gene3D" id="3.10.520.10">
    <property type="entry name" value="ApbE-like domains"/>
    <property type="match status" value="2"/>
</dbReference>
<evidence type="ECO:0000256" key="5">
    <source>
        <dbReference type="ARBA" id="ARBA00022679"/>
    </source>
</evidence>
<keyword evidence="8" id="KW-0460">Magnesium</keyword>
<evidence type="ECO:0000313" key="13">
    <source>
        <dbReference type="Proteomes" id="UP000307380"/>
    </source>
</evidence>
<name>A0A4S4FMC8_9MICO</name>
<feature type="compositionally biased region" description="Basic and acidic residues" evidence="11">
    <location>
        <begin position="176"/>
        <end position="189"/>
    </location>
</feature>
<dbReference type="InterPro" id="IPR024932">
    <property type="entry name" value="ApbE"/>
</dbReference>
<gene>
    <name evidence="12" type="ORF">E6C70_13600</name>
</gene>
<evidence type="ECO:0000256" key="10">
    <source>
        <dbReference type="ARBA" id="ARBA00048540"/>
    </source>
</evidence>
<dbReference type="EC" id="2.7.1.180" evidence="2"/>
<organism evidence="12 13">
    <name type="scientific">Orlajensenia flava</name>
    <dbReference type="NCBI Taxonomy" id="2565934"/>
    <lineage>
        <taxon>Bacteria</taxon>
        <taxon>Bacillati</taxon>
        <taxon>Actinomycetota</taxon>
        <taxon>Actinomycetes</taxon>
        <taxon>Micrococcales</taxon>
        <taxon>Microbacteriaceae</taxon>
        <taxon>Orlajensenia</taxon>
    </lineage>
</organism>
<keyword evidence="6" id="KW-0479">Metal-binding</keyword>
<proteinExistence type="predicted"/>
<evidence type="ECO:0000256" key="6">
    <source>
        <dbReference type="ARBA" id="ARBA00022723"/>
    </source>
</evidence>
<comment type="catalytic activity">
    <reaction evidence="10">
        <text>L-threonyl-[protein] + FAD = FMN-L-threonyl-[protein] + AMP + H(+)</text>
        <dbReference type="Rhea" id="RHEA:36847"/>
        <dbReference type="Rhea" id="RHEA-COMP:11060"/>
        <dbReference type="Rhea" id="RHEA-COMP:11061"/>
        <dbReference type="ChEBI" id="CHEBI:15378"/>
        <dbReference type="ChEBI" id="CHEBI:30013"/>
        <dbReference type="ChEBI" id="CHEBI:57692"/>
        <dbReference type="ChEBI" id="CHEBI:74257"/>
        <dbReference type="ChEBI" id="CHEBI:456215"/>
        <dbReference type="EC" id="2.7.1.180"/>
    </reaction>
</comment>
<evidence type="ECO:0000256" key="8">
    <source>
        <dbReference type="ARBA" id="ARBA00022842"/>
    </source>
</evidence>
<comment type="caution">
    <text evidence="12">The sequence shown here is derived from an EMBL/GenBank/DDBJ whole genome shotgun (WGS) entry which is preliminary data.</text>
</comment>
<evidence type="ECO:0000256" key="7">
    <source>
        <dbReference type="ARBA" id="ARBA00022827"/>
    </source>
</evidence>
<dbReference type="EMBL" id="SSSN01000011">
    <property type="protein sequence ID" value="THG31381.1"/>
    <property type="molecule type" value="Genomic_DNA"/>
</dbReference>
<protein>
    <recommendedName>
        <fullName evidence="3">FAD:protein FMN transferase</fullName>
        <ecNumber evidence="2">2.7.1.180</ecNumber>
    </recommendedName>
    <alternativeName>
        <fullName evidence="9">Flavin transferase</fullName>
    </alternativeName>
</protein>
<accession>A0A4S4FMC8</accession>
<dbReference type="GO" id="GO:0046872">
    <property type="term" value="F:metal ion binding"/>
    <property type="evidence" value="ECO:0007669"/>
    <property type="project" value="UniProtKB-KW"/>
</dbReference>
<keyword evidence="13" id="KW-1185">Reference proteome</keyword>
<feature type="region of interest" description="Disordered" evidence="11">
    <location>
        <begin position="171"/>
        <end position="193"/>
    </location>
</feature>
<evidence type="ECO:0000256" key="3">
    <source>
        <dbReference type="ARBA" id="ARBA00016337"/>
    </source>
</evidence>
<keyword evidence="4" id="KW-0285">Flavoprotein</keyword>
<sequence length="261" mass="27444">MGTVASLVIPGADRALFEQIERVFADHDARFSLYRADSEISRIARGELVLSRSSEPLRAAYTEAIGWRTSTAGAFDPYRPDGVLDLSGVVKALAIHAARSAVVGAGLDDALLSVGGDGVALGRRRSRADSGRTPADSAAYAPWMAGIVDPENREHLLGAVPLHPGRAAIATSGTAERGEHVWRRSDPSSRTEAPYRQVTVRAADIVTADVLATAILSGGAETLSDACSQWNIDVLTVDASNGLTATPGFRRELTVGARLSA</sequence>
<dbReference type="GO" id="GO:0016740">
    <property type="term" value="F:transferase activity"/>
    <property type="evidence" value="ECO:0007669"/>
    <property type="project" value="UniProtKB-KW"/>
</dbReference>
<evidence type="ECO:0000256" key="1">
    <source>
        <dbReference type="ARBA" id="ARBA00001946"/>
    </source>
</evidence>
<dbReference type="InterPro" id="IPR003374">
    <property type="entry name" value="ApbE-like_sf"/>
</dbReference>
<evidence type="ECO:0000256" key="11">
    <source>
        <dbReference type="SAM" id="MobiDB-lite"/>
    </source>
</evidence>
<keyword evidence="5 12" id="KW-0808">Transferase</keyword>
<dbReference type="PANTHER" id="PTHR30040:SF2">
    <property type="entry name" value="FAD:PROTEIN FMN TRANSFERASE"/>
    <property type="match status" value="1"/>
</dbReference>
<dbReference type="Pfam" id="PF02424">
    <property type="entry name" value="ApbE"/>
    <property type="match status" value="2"/>
</dbReference>
<dbReference type="OrthoDB" id="9778595at2"/>
<evidence type="ECO:0000256" key="9">
    <source>
        <dbReference type="ARBA" id="ARBA00031306"/>
    </source>
</evidence>
<dbReference type="PANTHER" id="PTHR30040">
    <property type="entry name" value="THIAMINE BIOSYNTHESIS LIPOPROTEIN APBE"/>
    <property type="match status" value="1"/>
</dbReference>
<keyword evidence="7" id="KW-0274">FAD</keyword>